<dbReference type="PANTHER" id="PTHR11040">
    <property type="entry name" value="ZINC/IRON TRANSPORTER"/>
    <property type="match status" value="1"/>
</dbReference>
<feature type="compositionally biased region" description="Basic and acidic residues" evidence="5">
    <location>
        <begin position="35"/>
        <end position="59"/>
    </location>
</feature>
<keyword evidence="7" id="KW-0732">Signal</keyword>
<dbReference type="Pfam" id="PF02535">
    <property type="entry name" value="Zip"/>
    <property type="match status" value="1"/>
</dbReference>
<dbReference type="OrthoDB" id="5739025at2"/>
<proteinExistence type="predicted"/>
<feature type="region of interest" description="Disordered" evidence="5">
    <location>
        <begin position="34"/>
        <end position="62"/>
    </location>
</feature>
<sequence length="358" mass="38595" precursor="true">MDLCRLNRFSSVILPTWIVLLVAIGATPTFAQSVDSHDHDHAHVHENEDGHDHGHDHSPAEGSDPIPTKVWWLIVVYSLLIACSSLSGGILPGRISLTHTRMQHVISLVGGLMLGTAIFHLLPHSLYYMGSQGVETVALSLMAGVVTMFFLLRAFHFHQHEFPENADPNEIAKAAESGTHEHDHSDCGHTHHSQSVHEMSWVGVFIGLAIHTIIDGIALGASVQAEAGHSSAIGLFGLGTFAAIALHKPLDAVSITTLMVAGGWSNRSQLIVNIAYSLLCPIGAVVFLFGISSFAAESTTVIGTTLAFSAGVFLCISLSDLLPEMEFHSHHRRTLSAALLFGILVAWLIRFLEPAHIH</sequence>
<evidence type="ECO:0000256" key="5">
    <source>
        <dbReference type="SAM" id="MobiDB-lite"/>
    </source>
</evidence>
<feature type="signal peptide" evidence="7">
    <location>
        <begin position="1"/>
        <end position="31"/>
    </location>
</feature>
<feature type="transmembrane region" description="Helical" evidence="6">
    <location>
        <begin position="70"/>
        <end position="93"/>
    </location>
</feature>
<evidence type="ECO:0000256" key="2">
    <source>
        <dbReference type="ARBA" id="ARBA00022692"/>
    </source>
</evidence>
<feature type="chain" id="PRO_5023054509" evidence="7">
    <location>
        <begin position="32"/>
        <end position="358"/>
    </location>
</feature>
<dbReference type="Proteomes" id="UP000317243">
    <property type="component" value="Unassembled WGS sequence"/>
</dbReference>
<feature type="transmembrane region" description="Helical" evidence="6">
    <location>
        <begin position="134"/>
        <end position="152"/>
    </location>
</feature>
<dbReference type="RefSeq" id="WP_146511494.1">
    <property type="nucleotide sequence ID" value="NZ_SIHI01000022.1"/>
</dbReference>
<evidence type="ECO:0000313" key="9">
    <source>
        <dbReference type="Proteomes" id="UP000317243"/>
    </source>
</evidence>
<keyword evidence="4 6" id="KW-0472">Membrane</keyword>
<feature type="transmembrane region" description="Helical" evidence="6">
    <location>
        <begin position="201"/>
        <end position="223"/>
    </location>
</feature>
<feature type="transmembrane region" description="Helical" evidence="6">
    <location>
        <begin position="229"/>
        <end position="250"/>
    </location>
</feature>
<evidence type="ECO:0000256" key="4">
    <source>
        <dbReference type="ARBA" id="ARBA00023136"/>
    </source>
</evidence>
<evidence type="ECO:0000256" key="7">
    <source>
        <dbReference type="SAM" id="SignalP"/>
    </source>
</evidence>
<dbReference type="PANTHER" id="PTHR11040:SF44">
    <property type="entry name" value="PROTEIN ZNTC-RELATED"/>
    <property type="match status" value="1"/>
</dbReference>
<keyword evidence="9" id="KW-1185">Reference proteome</keyword>
<dbReference type="AlphaFoldDB" id="A0A5C5WCR1"/>
<evidence type="ECO:0000256" key="6">
    <source>
        <dbReference type="SAM" id="Phobius"/>
    </source>
</evidence>
<accession>A0A5C5WCR1</accession>
<dbReference type="InterPro" id="IPR003689">
    <property type="entry name" value="ZIP"/>
</dbReference>
<comment type="subcellular location">
    <subcellularLocation>
        <location evidence="1">Membrane</location>
        <topology evidence="1">Multi-pass membrane protein</topology>
    </subcellularLocation>
</comment>
<name>A0A5C5WCR1_9PLAN</name>
<dbReference type="EMBL" id="SIHI01000022">
    <property type="protein sequence ID" value="TWT47903.1"/>
    <property type="molecule type" value="Genomic_DNA"/>
</dbReference>
<evidence type="ECO:0000313" key="8">
    <source>
        <dbReference type="EMBL" id="TWT47903.1"/>
    </source>
</evidence>
<evidence type="ECO:0000256" key="1">
    <source>
        <dbReference type="ARBA" id="ARBA00004141"/>
    </source>
</evidence>
<dbReference type="GO" id="GO:0016020">
    <property type="term" value="C:membrane"/>
    <property type="evidence" value="ECO:0007669"/>
    <property type="project" value="UniProtKB-SubCell"/>
</dbReference>
<comment type="caution">
    <text evidence="8">The sequence shown here is derived from an EMBL/GenBank/DDBJ whole genome shotgun (WGS) entry which is preliminary data.</text>
</comment>
<feature type="transmembrane region" description="Helical" evidence="6">
    <location>
        <begin position="334"/>
        <end position="352"/>
    </location>
</feature>
<reference evidence="8 9" key="1">
    <citation type="submission" date="2019-02" db="EMBL/GenBank/DDBJ databases">
        <title>Deep-cultivation of Planctomycetes and their phenomic and genomic characterization uncovers novel biology.</title>
        <authorList>
            <person name="Wiegand S."/>
            <person name="Jogler M."/>
            <person name="Boedeker C."/>
            <person name="Pinto D."/>
            <person name="Vollmers J."/>
            <person name="Rivas-Marin E."/>
            <person name="Kohn T."/>
            <person name="Peeters S.H."/>
            <person name="Heuer A."/>
            <person name="Rast P."/>
            <person name="Oberbeckmann S."/>
            <person name="Bunk B."/>
            <person name="Jeske O."/>
            <person name="Meyerdierks A."/>
            <person name="Storesund J.E."/>
            <person name="Kallscheuer N."/>
            <person name="Luecker S."/>
            <person name="Lage O.M."/>
            <person name="Pohl T."/>
            <person name="Merkel B.J."/>
            <person name="Hornburger P."/>
            <person name="Mueller R.-W."/>
            <person name="Bruemmer F."/>
            <person name="Labrenz M."/>
            <person name="Spormann A.M."/>
            <person name="Op Den Camp H."/>
            <person name="Overmann J."/>
            <person name="Amann R."/>
            <person name="Jetten M.S.M."/>
            <person name="Mascher T."/>
            <person name="Medema M.H."/>
            <person name="Devos D.P."/>
            <person name="Kaster A.-K."/>
            <person name="Ovreas L."/>
            <person name="Rohde M."/>
            <person name="Galperin M.Y."/>
            <person name="Jogler C."/>
        </authorList>
    </citation>
    <scope>NUCLEOTIDE SEQUENCE [LARGE SCALE GENOMIC DNA]</scope>
    <source>
        <strain evidence="8 9">KOR42</strain>
    </source>
</reference>
<dbReference type="GO" id="GO:0005385">
    <property type="term" value="F:zinc ion transmembrane transporter activity"/>
    <property type="evidence" value="ECO:0007669"/>
    <property type="project" value="TreeGrafter"/>
</dbReference>
<gene>
    <name evidence="8" type="ORF">KOR42_41010</name>
</gene>
<feature type="transmembrane region" description="Helical" evidence="6">
    <location>
        <begin position="105"/>
        <end position="122"/>
    </location>
</feature>
<organism evidence="8 9">
    <name type="scientific">Thalassoglobus neptunius</name>
    <dbReference type="NCBI Taxonomy" id="1938619"/>
    <lineage>
        <taxon>Bacteria</taxon>
        <taxon>Pseudomonadati</taxon>
        <taxon>Planctomycetota</taxon>
        <taxon>Planctomycetia</taxon>
        <taxon>Planctomycetales</taxon>
        <taxon>Planctomycetaceae</taxon>
        <taxon>Thalassoglobus</taxon>
    </lineage>
</organism>
<evidence type="ECO:0000256" key="3">
    <source>
        <dbReference type="ARBA" id="ARBA00022989"/>
    </source>
</evidence>
<feature type="transmembrane region" description="Helical" evidence="6">
    <location>
        <begin position="301"/>
        <end position="322"/>
    </location>
</feature>
<protein>
    <submittedName>
        <fullName evidence="8">Zinc transporter ZupT</fullName>
    </submittedName>
</protein>
<keyword evidence="2 6" id="KW-0812">Transmembrane</keyword>
<feature type="transmembrane region" description="Helical" evidence="6">
    <location>
        <begin position="270"/>
        <end position="295"/>
    </location>
</feature>
<keyword evidence="3 6" id="KW-1133">Transmembrane helix</keyword>